<evidence type="ECO:0000256" key="3">
    <source>
        <dbReference type="ARBA" id="ARBA00022692"/>
    </source>
</evidence>
<evidence type="ECO:0000313" key="9">
    <source>
        <dbReference type="Proteomes" id="UP000284605"/>
    </source>
</evidence>
<keyword evidence="4 6" id="KW-1133">Transmembrane helix</keyword>
<proteinExistence type="inferred from homology"/>
<protein>
    <submittedName>
        <fullName evidence="8">GtrA family protein</fullName>
    </submittedName>
</protein>
<dbReference type="InterPro" id="IPR051401">
    <property type="entry name" value="GtrA_CellWall_Glycosyl"/>
</dbReference>
<accession>A0A418WTN3</accession>
<dbReference type="PANTHER" id="PTHR38459:SF1">
    <property type="entry name" value="PROPHAGE BACTOPRENOL-LINKED GLUCOSE TRANSLOCASE HOMOLOG"/>
    <property type="match status" value="1"/>
</dbReference>
<dbReference type="AlphaFoldDB" id="A0A418WTN3"/>
<feature type="transmembrane region" description="Helical" evidence="6">
    <location>
        <begin position="65"/>
        <end position="85"/>
    </location>
</feature>
<keyword evidence="5 6" id="KW-0472">Membrane</keyword>
<evidence type="ECO:0000256" key="6">
    <source>
        <dbReference type="SAM" id="Phobius"/>
    </source>
</evidence>
<feature type="transmembrane region" description="Helical" evidence="6">
    <location>
        <begin position="97"/>
        <end position="124"/>
    </location>
</feature>
<feature type="domain" description="GtrA/DPMS transmembrane" evidence="7">
    <location>
        <begin position="34"/>
        <end position="153"/>
    </location>
</feature>
<feature type="transmembrane region" description="Helical" evidence="6">
    <location>
        <begin position="32"/>
        <end position="53"/>
    </location>
</feature>
<dbReference type="GO" id="GO:0000271">
    <property type="term" value="P:polysaccharide biosynthetic process"/>
    <property type="evidence" value="ECO:0007669"/>
    <property type="project" value="InterPro"/>
</dbReference>
<comment type="subcellular location">
    <subcellularLocation>
        <location evidence="1">Membrane</location>
        <topology evidence="1">Multi-pass membrane protein</topology>
    </subcellularLocation>
</comment>
<evidence type="ECO:0000256" key="2">
    <source>
        <dbReference type="ARBA" id="ARBA00009399"/>
    </source>
</evidence>
<name>A0A418WTN3_9PROT</name>
<evidence type="ECO:0000256" key="1">
    <source>
        <dbReference type="ARBA" id="ARBA00004141"/>
    </source>
</evidence>
<comment type="similarity">
    <text evidence="2">Belongs to the GtrA family.</text>
</comment>
<dbReference type="PANTHER" id="PTHR38459">
    <property type="entry name" value="PROPHAGE BACTOPRENOL-LINKED GLUCOSE TRANSLOCASE HOMOLOG"/>
    <property type="match status" value="1"/>
</dbReference>
<dbReference type="Proteomes" id="UP000284605">
    <property type="component" value="Unassembled WGS sequence"/>
</dbReference>
<dbReference type="Pfam" id="PF04138">
    <property type="entry name" value="GtrA_DPMS_TM"/>
    <property type="match status" value="1"/>
</dbReference>
<evidence type="ECO:0000256" key="5">
    <source>
        <dbReference type="ARBA" id="ARBA00023136"/>
    </source>
</evidence>
<keyword evidence="3 6" id="KW-0812">Transmembrane</keyword>
<keyword evidence="9" id="KW-1185">Reference proteome</keyword>
<sequence>MSQWIPAFAGMTIGRRSLPIANLTRRLMRSRFLRFALVGAGGALVDIGALYLARDGFGLDLYSGRVFSFLCAVSFTFFANRAFTFGDAKRGRLARQWLVFATSQLGGLAVNYALYAVLVTYWPLAHDEPAIAVVLGSLAGLVFNYAAARRLVFRAG</sequence>
<dbReference type="EMBL" id="QYUK01000008">
    <property type="protein sequence ID" value="RJF94519.1"/>
    <property type="molecule type" value="Genomic_DNA"/>
</dbReference>
<dbReference type="GO" id="GO:0005886">
    <property type="term" value="C:plasma membrane"/>
    <property type="evidence" value="ECO:0007669"/>
    <property type="project" value="TreeGrafter"/>
</dbReference>
<reference evidence="8 9" key="1">
    <citation type="submission" date="2018-09" db="EMBL/GenBank/DDBJ databases">
        <authorList>
            <person name="Zhu H."/>
        </authorList>
    </citation>
    <scope>NUCLEOTIDE SEQUENCE [LARGE SCALE GENOMIC DNA]</scope>
    <source>
        <strain evidence="8 9">K1W22B-8</strain>
    </source>
</reference>
<feature type="transmembrane region" description="Helical" evidence="6">
    <location>
        <begin position="130"/>
        <end position="148"/>
    </location>
</feature>
<evidence type="ECO:0000259" key="7">
    <source>
        <dbReference type="Pfam" id="PF04138"/>
    </source>
</evidence>
<organism evidence="8 9">
    <name type="scientific">Oleomonas cavernae</name>
    <dbReference type="NCBI Taxonomy" id="2320859"/>
    <lineage>
        <taxon>Bacteria</taxon>
        <taxon>Pseudomonadati</taxon>
        <taxon>Pseudomonadota</taxon>
        <taxon>Alphaproteobacteria</taxon>
        <taxon>Acetobacterales</taxon>
        <taxon>Acetobacteraceae</taxon>
        <taxon>Oleomonas</taxon>
    </lineage>
</organism>
<gene>
    <name evidence="8" type="ORF">D3874_01400</name>
</gene>
<dbReference type="InterPro" id="IPR007267">
    <property type="entry name" value="GtrA_DPMS_TM"/>
</dbReference>
<evidence type="ECO:0000313" key="8">
    <source>
        <dbReference type="EMBL" id="RJF94519.1"/>
    </source>
</evidence>
<comment type="caution">
    <text evidence="8">The sequence shown here is derived from an EMBL/GenBank/DDBJ whole genome shotgun (WGS) entry which is preliminary data.</text>
</comment>
<evidence type="ECO:0000256" key="4">
    <source>
        <dbReference type="ARBA" id="ARBA00022989"/>
    </source>
</evidence>